<evidence type="ECO:0000313" key="2">
    <source>
        <dbReference type="Proteomes" id="UP000258613"/>
    </source>
</evidence>
<keyword evidence="2" id="KW-1185">Reference proteome</keyword>
<dbReference type="EMBL" id="CP027033">
    <property type="protein sequence ID" value="AXR81496.1"/>
    <property type="molecule type" value="Genomic_DNA"/>
</dbReference>
<reference evidence="2" key="1">
    <citation type="submission" date="2018-02" db="EMBL/GenBank/DDBJ databases">
        <title>Phenotypic and genomic properties of facultatively anaerobic sulfur-reducing natronoarchaea from hypersaline soda lakes.</title>
        <authorList>
            <person name="Sorokin D.Y."/>
            <person name="Kublanov I.V."/>
            <person name="Roman P."/>
            <person name="Sinninghe Damste J.S."/>
            <person name="Golyshin P.N."/>
            <person name="Rojo D."/>
            <person name="Ciordia S."/>
            <person name="Mena M.D.C."/>
            <person name="Ferrer M."/>
            <person name="Messina E."/>
            <person name="Smedile F."/>
            <person name="La Spada G."/>
            <person name="La Cono V."/>
            <person name="Yakimov M.M."/>
        </authorList>
    </citation>
    <scope>NUCLEOTIDE SEQUENCE [LARGE SCALE GENOMIC DNA]</scope>
    <source>
        <strain evidence="2">AArc-Mg</strain>
    </source>
</reference>
<dbReference type="KEGG" id="nag:AArcMg_1483"/>
<proteinExistence type="predicted"/>
<dbReference type="AlphaFoldDB" id="A0A346PPQ1"/>
<gene>
    <name evidence="1" type="ORF">AArcMg_1483</name>
</gene>
<protein>
    <submittedName>
        <fullName evidence="1">Uncharacterized protein</fullName>
    </submittedName>
</protein>
<dbReference type="Proteomes" id="UP000258613">
    <property type="component" value="Chromosome"/>
</dbReference>
<name>A0A346PPQ1_9EURY</name>
<organism evidence="1 2">
    <name type="scientific">Natrarchaeobaculum sulfurireducens</name>
    <dbReference type="NCBI Taxonomy" id="2044521"/>
    <lineage>
        <taxon>Archaea</taxon>
        <taxon>Methanobacteriati</taxon>
        <taxon>Methanobacteriota</taxon>
        <taxon>Stenosarchaea group</taxon>
        <taxon>Halobacteria</taxon>
        <taxon>Halobacteriales</taxon>
        <taxon>Natrialbaceae</taxon>
        <taxon>Natrarchaeobaculum</taxon>
    </lineage>
</organism>
<dbReference type="RefSeq" id="WP_117368177.1">
    <property type="nucleotide sequence ID" value="NZ_CP027033.1"/>
</dbReference>
<dbReference type="Pfam" id="PF19118">
    <property type="entry name" value="DUF5802"/>
    <property type="match status" value="1"/>
</dbReference>
<sequence length="110" mass="12444">MILRNWNPAYKLTSVIVEEGDVPALNPGVHTEMNRVLYAEGEGVERLDYPILAKLKKRYFEVTRSEAVDPEFIQLPPGDIEAMGLDTPERCEMLVAKRENAPLIADIMQC</sequence>
<accession>A0A346PPQ1</accession>
<dbReference type="InterPro" id="IPR043825">
    <property type="entry name" value="DUF5802"/>
</dbReference>
<evidence type="ECO:0000313" key="1">
    <source>
        <dbReference type="EMBL" id="AXR81496.1"/>
    </source>
</evidence>
<dbReference type="GeneID" id="37641971"/>